<gene>
    <name evidence="1" type="ORF">PsYK624_079380</name>
</gene>
<dbReference type="OrthoDB" id="3543113at2759"/>
<dbReference type="SUPFAM" id="SSF52047">
    <property type="entry name" value="RNI-like"/>
    <property type="match status" value="1"/>
</dbReference>
<evidence type="ECO:0008006" key="3">
    <source>
        <dbReference type="Google" id="ProtNLM"/>
    </source>
</evidence>
<dbReference type="Proteomes" id="UP000703269">
    <property type="component" value="Unassembled WGS sequence"/>
</dbReference>
<evidence type="ECO:0000313" key="1">
    <source>
        <dbReference type="EMBL" id="GJE91787.1"/>
    </source>
</evidence>
<evidence type="ECO:0000313" key="2">
    <source>
        <dbReference type="Proteomes" id="UP000703269"/>
    </source>
</evidence>
<sequence>MNARWYRLNSFAPLLKCLPSDAIMATYDESSGQKYHIIRELIPADWVRFEAHARRVKELLIRTNGLGNIHDLGLSGSDVSIVAQHFGDRPVLPNLQRSENEFIGWREEIRLLLRCPVRTIRLDYRRDPELYSGALTSELQLVRRLDTVESLSMGSRLPIAHQLSLLATMPNLSYLSIMVDDQRGSISWMSDLAALPAGSFPKLRTLQLSSVAMEWYRSSTQAVSTLETFLGAVKSHMLFSQLVVRFHKSQSHPEDYADELRKLCSCIARDYPTLESLEIVTLCMPITPSVVSPLCALRNLHILRLPWLMIDPRPGTIQHFASSWPQLTELQWGTRYESSQGALTTIATLRAVLDSFPGLEVLGMQLDTSSTLGRRAFEELPLGEVVQHRSLLSLSLGKSYISEDVIEPLALALARMVPATQISLLHVSPRRQSVTEEGVLPRIVSRMRELAQA</sequence>
<dbReference type="Gene3D" id="3.80.10.10">
    <property type="entry name" value="Ribonuclease Inhibitor"/>
    <property type="match status" value="1"/>
</dbReference>
<dbReference type="AlphaFoldDB" id="A0A9P3GBW6"/>
<reference evidence="1 2" key="1">
    <citation type="submission" date="2021-08" db="EMBL/GenBank/DDBJ databases">
        <title>Draft Genome Sequence of Phanerochaete sordida strain YK-624.</title>
        <authorList>
            <person name="Mori T."/>
            <person name="Dohra H."/>
            <person name="Suzuki T."/>
            <person name="Kawagishi H."/>
            <person name="Hirai H."/>
        </authorList>
    </citation>
    <scope>NUCLEOTIDE SEQUENCE [LARGE SCALE GENOMIC DNA]</scope>
    <source>
        <strain evidence="1 2">YK-624</strain>
    </source>
</reference>
<accession>A0A9P3GBW6</accession>
<keyword evidence="2" id="KW-1185">Reference proteome</keyword>
<dbReference type="EMBL" id="BPQB01000023">
    <property type="protein sequence ID" value="GJE91787.1"/>
    <property type="molecule type" value="Genomic_DNA"/>
</dbReference>
<proteinExistence type="predicted"/>
<comment type="caution">
    <text evidence="1">The sequence shown here is derived from an EMBL/GenBank/DDBJ whole genome shotgun (WGS) entry which is preliminary data.</text>
</comment>
<protein>
    <recommendedName>
        <fullName evidence="3">F-box domain-containing protein</fullName>
    </recommendedName>
</protein>
<organism evidence="1 2">
    <name type="scientific">Phanerochaete sordida</name>
    <dbReference type="NCBI Taxonomy" id="48140"/>
    <lineage>
        <taxon>Eukaryota</taxon>
        <taxon>Fungi</taxon>
        <taxon>Dikarya</taxon>
        <taxon>Basidiomycota</taxon>
        <taxon>Agaricomycotina</taxon>
        <taxon>Agaricomycetes</taxon>
        <taxon>Polyporales</taxon>
        <taxon>Phanerochaetaceae</taxon>
        <taxon>Phanerochaete</taxon>
    </lineage>
</organism>
<dbReference type="InterPro" id="IPR032675">
    <property type="entry name" value="LRR_dom_sf"/>
</dbReference>
<name>A0A9P3GBW6_9APHY</name>